<keyword evidence="2" id="KW-1185">Reference proteome</keyword>
<protein>
    <submittedName>
        <fullName evidence="1">Uncharacterized protein</fullName>
    </submittedName>
</protein>
<reference evidence="1" key="1">
    <citation type="journal article" date="2022" name="bioRxiv">
        <title>Sequencing and chromosome-scale assembly of the giantPleurodeles waltlgenome.</title>
        <authorList>
            <person name="Brown T."/>
            <person name="Elewa A."/>
            <person name="Iarovenko S."/>
            <person name="Subramanian E."/>
            <person name="Araus A.J."/>
            <person name="Petzold A."/>
            <person name="Susuki M."/>
            <person name="Suzuki K.-i.T."/>
            <person name="Hayashi T."/>
            <person name="Toyoda A."/>
            <person name="Oliveira C."/>
            <person name="Osipova E."/>
            <person name="Leigh N.D."/>
            <person name="Simon A."/>
            <person name="Yun M.H."/>
        </authorList>
    </citation>
    <scope>NUCLEOTIDE SEQUENCE</scope>
    <source>
        <strain evidence="1">20211129_DDA</strain>
        <tissue evidence="1">Liver</tissue>
    </source>
</reference>
<dbReference type="AlphaFoldDB" id="A0AAV7U7E2"/>
<dbReference type="EMBL" id="JANPWB010000005">
    <property type="protein sequence ID" value="KAJ1184775.1"/>
    <property type="molecule type" value="Genomic_DNA"/>
</dbReference>
<name>A0AAV7U7E2_PLEWA</name>
<evidence type="ECO:0000313" key="1">
    <source>
        <dbReference type="EMBL" id="KAJ1184775.1"/>
    </source>
</evidence>
<proteinExistence type="predicted"/>
<evidence type="ECO:0000313" key="2">
    <source>
        <dbReference type="Proteomes" id="UP001066276"/>
    </source>
</evidence>
<organism evidence="1 2">
    <name type="scientific">Pleurodeles waltl</name>
    <name type="common">Iberian ribbed newt</name>
    <dbReference type="NCBI Taxonomy" id="8319"/>
    <lineage>
        <taxon>Eukaryota</taxon>
        <taxon>Metazoa</taxon>
        <taxon>Chordata</taxon>
        <taxon>Craniata</taxon>
        <taxon>Vertebrata</taxon>
        <taxon>Euteleostomi</taxon>
        <taxon>Amphibia</taxon>
        <taxon>Batrachia</taxon>
        <taxon>Caudata</taxon>
        <taxon>Salamandroidea</taxon>
        <taxon>Salamandridae</taxon>
        <taxon>Pleurodelinae</taxon>
        <taxon>Pleurodeles</taxon>
    </lineage>
</organism>
<accession>A0AAV7U7E2</accession>
<feature type="non-terminal residue" evidence="1">
    <location>
        <position position="68"/>
    </location>
</feature>
<feature type="non-terminal residue" evidence="1">
    <location>
        <position position="1"/>
    </location>
</feature>
<dbReference type="Proteomes" id="UP001066276">
    <property type="component" value="Chromosome 3_1"/>
</dbReference>
<gene>
    <name evidence="1" type="ORF">NDU88_001578</name>
</gene>
<sequence length="68" mass="8129">RRLGLWIKTASTYPARHNLENPLTWHSFPLNMRVITCQQGCHRLNEELQTFFNRTSVPREEESMEEID</sequence>
<comment type="caution">
    <text evidence="1">The sequence shown here is derived from an EMBL/GenBank/DDBJ whole genome shotgun (WGS) entry which is preliminary data.</text>
</comment>